<dbReference type="InterPro" id="IPR009057">
    <property type="entry name" value="Homeodomain-like_sf"/>
</dbReference>
<dbReference type="OrthoDB" id="4759734at2"/>
<accession>A0A6I1EFE3</accession>
<dbReference type="SUPFAM" id="SSF46689">
    <property type="entry name" value="Homeodomain-like"/>
    <property type="match status" value="1"/>
</dbReference>
<name>A0A6I1EFE3_9BURK</name>
<organism evidence="1 2">
    <name type="scientific">Sutterella seckii</name>
    <dbReference type="NCBI Taxonomy" id="1944635"/>
    <lineage>
        <taxon>Bacteria</taxon>
        <taxon>Pseudomonadati</taxon>
        <taxon>Pseudomonadota</taxon>
        <taxon>Betaproteobacteria</taxon>
        <taxon>Burkholderiales</taxon>
        <taxon>Sutterellaceae</taxon>
        <taxon>Sutterella</taxon>
    </lineage>
</organism>
<comment type="caution">
    <text evidence="1">The sequence shown here is derived from an EMBL/GenBank/DDBJ whole genome shotgun (WGS) entry which is preliminary data.</text>
</comment>
<protein>
    <submittedName>
        <fullName evidence="1">Helix-turn-helix domain-containing protein</fullName>
    </submittedName>
</protein>
<dbReference type="Pfam" id="PF13384">
    <property type="entry name" value="HTH_23"/>
    <property type="match status" value="1"/>
</dbReference>
<evidence type="ECO:0000313" key="1">
    <source>
        <dbReference type="EMBL" id="KAB7649767.1"/>
    </source>
</evidence>
<dbReference type="RefSeq" id="WP_152159294.1">
    <property type="nucleotide sequence ID" value="NZ_WEHX01000257.1"/>
</dbReference>
<reference evidence="1 2" key="1">
    <citation type="submission" date="2019-10" db="EMBL/GenBank/DDBJ databases">
        <title>Genome diversity of Sutterella seckii.</title>
        <authorList>
            <person name="Chaplin A.V."/>
            <person name="Sokolova S.R."/>
            <person name="Mosin K.A."/>
            <person name="Ivanova E.L."/>
            <person name="Kochetkova T.O."/>
            <person name="Goltsov A.Y."/>
            <person name="Trofimov D.Y."/>
            <person name="Efimov B.A."/>
        </authorList>
    </citation>
    <scope>NUCLEOTIDE SEQUENCE [LARGE SCALE GENOMIC DNA]</scope>
    <source>
        <strain evidence="1 2">ASD393</strain>
    </source>
</reference>
<sequence length="45" mass="5328">MHYYAKPEAQAYVCEQAIRLHHEGWTNVDIAKHFNVHPNTVGKWH</sequence>
<dbReference type="AlphaFoldDB" id="A0A6I1EFE3"/>
<evidence type="ECO:0000313" key="2">
    <source>
        <dbReference type="Proteomes" id="UP000430564"/>
    </source>
</evidence>
<dbReference type="Gene3D" id="1.10.10.60">
    <property type="entry name" value="Homeodomain-like"/>
    <property type="match status" value="1"/>
</dbReference>
<dbReference type="EMBL" id="WEHX01000257">
    <property type="protein sequence ID" value="KAB7649767.1"/>
    <property type="molecule type" value="Genomic_DNA"/>
</dbReference>
<dbReference type="Proteomes" id="UP000430564">
    <property type="component" value="Unassembled WGS sequence"/>
</dbReference>
<proteinExistence type="predicted"/>
<gene>
    <name evidence="1" type="ORF">GBM95_12070</name>
</gene>